<comment type="caution">
    <text evidence="2">The sequence shown here is derived from an EMBL/GenBank/DDBJ whole genome shotgun (WGS) entry which is preliminary data.</text>
</comment>
<proteinExistence type="predicted"/>
<accession>A0ABQ0ENB1</accession>
<dbReference type="PANTHER" id="PTHR36130">
    <property type="entry name" value="RIKEN CDNA 4933430I17 GENE"/>
    <property type="match status" value="1"/>
</dbReference>
<keyword evidence="3" id="KW-1185">Reference proteome</keyword>
<reference evidence="2 3" key="1">
    <citation type="submission" date="2024-08" db="EMBL/GenBank/DDBJ databases">
        <title>The draft genome of Apodemus speciosus.</title>
        <authorList>
            <person name="Nabeshima K."/>
            <person name="Suzuki S."/>
            <person name="Onuma M."/>
        </authorList>
    </citation>
    <scope>NUCLEOTIDE SEQUENCE [LARGE SCALE GENOMIC DNA]</scope>
    <source>
        <strain evidence="2">IB14-021</strain>
    </source>
</reference>
<name>A0ABQ0ENB1_APOSI</name>
<feature type="compositionally biased region" description="Basic and acidic residues" evidence="1">
    <location>
        <begin position="79"/>
        <end position="97"/>
    </location>
</feature>
<dbReference type="PANTHER" id="PTHR36130:SF1">
    <property type="entry name" value="RIKEN CDNA 4933430I17 GENE"/>
    <property type="match status" value="1"/>
</dbReference>
<organism evidence="2 3">
    <name type="scientific">Apodemus speciosus</name>
    <name type="common">Large Japanese field mouse</name>
    <dbReference type="NCBI Taxonomy" id="105296"/>
    <lineage>
        <taxon>Eukaryota</taxon>
        <taxon>Metazoa</taxon>
        <taxon>Chordata</taxon>
        <taxon>Craniata</taxon>
        <taxon>Vertebrata</taxon>
        <taxon>Euteleostomi</taxon>
        <taxon>Mammalia</taxon>
        <taxon>Eutheria</taxon>
        <taxon>Euarchontoglires</taxon>
        <taxon>Glires</taxon>
        <taxon>Rodentia</taxon>
        <taxon>Myomorpha</taxon>
        <taxon>Muroidea</taxon>
        <taxon>Muridae</taxon>
        <taxon>Murinae</taxon>
        <taxon>Apodemus</taxon>
    </lineage>
</organism>
<feature type="region of interest" description="Disordered" evidence="1">
    <location>
        <begin position="133"/>
        <end position="165"/>
    </location>
</feature>
<dbReference type="Proteomes" id="UP001623349">
    <property type="component" value="Unassembled WGS sequence"/>
</dbReference>
<evidence type="ECO:0000313" key="2">
    <source>
        <dbReference type="EMBL" id="GAB1288567.1"/>
    </source>
</evidence>
<feature type="region of interest" description="Disordered" evidence="1">
    <location>
        <begin position="69"/>
        <end position="106"/>
    </location>
</feature>
<gene>
    <name evidence="2" type="ORF">APTSU1_000379600</name>
</gene>
<dbReference type="EMBL" id="BAAFST010000004">
    <property type="protein sequence ID" value="GAB1288567.1"/>
    <property type="molecule type" value="Genomic_DNA"/>
</dbReference>
<protein>
    <submittedName>
        <fullName evidence="2">Uncharacterized protein</fullName>
    </submittedName>
</protein>
<dbReference type="InterPro" id="IPR029134">
    <property type="entry name" value="DUF4647"/>
</dbReference>
<evidence type="ECO:0000256" key="1">
    <source>
        <dbReference type="SAM" id="MobiDB-lite"/>
    </source>
</evidence>
<dbReference type="Pfam" id="PF15504">
    <property type="entry name" value="DUF4647"/>
    <property type="match status" value="3"/>
</dbReference>
<evidence type="ECO:0000313" key="3">
    <source>
        <dbReference type="Proteomes" id="UP001623349"/>
    </source>
</evidence>
<sequence length="453" mass="51248">MDSSNEGDIKKRLMRLRSSTWTGSVLKGQETFDSINVEDESQWDEAVCTLSGCQHPQCWASLRRIERGHPRILDTSPKSPRETEGRSRKALRDKDVTSRSPRPPKLSVLNLNEAKLPFSEDVRHMVVTWVPEETEKSVRPAQKTDVSSRPGKKRRKKLGERNAGHPGKTFVSCKLIPSVMGQYSNGAGVIKIWVSNPKPAFLKSKPSLYYRGKQYSRSPAGLVPPPSPVQLLEQLSSEAIPLWAQVDMLPQDLLKECILAHEKSIAGPEMKMELSKIRKSLPLEKSRPESALSSKMCLTIQRLTLQDAKKAKRNVAGQYGEEAMPSHFFQGDVGLRIAEQENEQKLLEEEEMEKTSTERRVSLEEAYEFSSYYTDYYTSPEDGVLYETFYQDFDEEEDAVVGYGASSEGNSPKTLYETVDSMGWNPDLKLLRILQATEEEEEESHHSRAQSEA</sequence>